<evidence type="ECO:0000256" key="1">
    <source>
        <dbReference type="SAM" id="MobiDB-lite"/>
    </source>
</evidence>
<protein>
    <recommendedName>
        <fullName evidence="3">PDZ domain-containing protein</fullName>
    </recommendedName>
</protein>
<sequence>MMAPGKSIGRSPSIASDDDDGEMQILESNDFVKLYEVRLTPDQFCGNVELENDRSDIRRIIVSTVKADTSAAETVCEGDVLIAVGGQFITARTPSGEILSTISKRKKKSEATSFRFWRIEFPSVIHFLSTEIDSKAIQNFRGGGLGITTNQISPTTEQRSQTMLGAEITVHCGRRKIDGTRWGRLHLKIGTLDLMHYFIAIRVGDASESRRQDARSVRRGDILVGIDHEPLPMLITSSDLQYRLSRAGSTANPLTLNLFRVTDPTYRQRILTSCDIVDAGGSYGTDHTGSASNSKAQTDQSTGSLQSAWPSRCRCSESSSFSSACLCIV</sequence>
<evidence type="ECO:0000313" key="2">
    <source>
        <dbReference type="EMBL" id="CAE0366405.1"/>
    </source>
</evidence>
<accession>A0A7S3JVK0</accession>
<feature type="compositionally biased region" description="Polar residues" evidence="1">
    <location>
        <begin position="286"/>
        <end position="309"/>
    </location>
</feature>
<proteinExistence type="predicted"/>
<organism evidence="2">
    <name type="scientific">Aureoumbra lagunensis</name>
    <dbReference type="NCBI Taxonomy" id="44058"/>
    <lineage>
        <taxon>Eukaryota</taxon>
        <taxon>Sar</taxon>
        <taxon>Stramenopiles</taxon>
        <taxon>Ochrophyta</taxon>
        <taxon>Pelagophyceae</taxon>
        <taxon>Pelagomonadales</taxon>
        <taxon>Aureoumbra</taxon>
    </lineage>
</organism>
<dbReference type="EMBL" id="HBIJ01010411">
    <property type="protein sequence ID" value="CAE0366405.1"/>
    <property type="molecule type" value="Transcribed_RNA"/>
</dbReference>
<evidence type="ECO:0008006" key="3">
    <source>
        <dbReference type="Google" id="ProtNLM"/>
    </source>
</evidence>
<gene>
    <name evidence="2" type="ORF">ALAG00032_LOCUS7149</name>
</gene>
<name>A0A7S3JVK0_9STRA</name>
<feature type="region of interest" description="Disordered" evidence="1">
    <location>
        <begin position="286"/>
        <end position="310"/>
    </location>
</feature>
<dbReference type="AlphaFoldDB" id="A0A7S3JVK0"/>
<feature type="region of interest" description="Disordered" evidence="1">
    <location>
        <begin position="1"/>
        <end position="20"/>
    </location>
</feature>
<reference evidence="2" key="1">
    <citation type="submission" date="2021-01" db="EMBL/GenBank/DDBJ databases">
        <authorList>
            <person name="Corre E."/>
            <person name="Pelletier E."/>
            <person name="Niang G."/>
            <person name="Scheremetjew M."/>
            <person name="Finn R."/>
            <person name="Kale V."/>
            <person name="Holt S."/>
            <person name="Cochrane G."/>
            <person name="Meng A."/>
            <person name="Brown T."/>
            <person name="Cohen L."/>
        </authorList>
    </citation>
    <scope>NUCLEOTIDE SEQUENCE</scope>
    <source>
        <strain evidence="2">CCMP1510</strain>
    </source>
</reference>